<dbReference type="RefSeq" id="WP_007320144.1">
    <property type="nucleotide sequence ID" value="NZ_BAEH01000132.1"/>
</dbReference>
<feature type="chain" id="PRO_5038915254" description="Lipoprotein" evidence="2">
    <location>
        <begin position="19"/>
        <end position="338"/>
    </location>
</feature>
<name>H0R6V8_9ACTN</name>
<feature type="compositionally biased region" description="Polar residues" evidence="1">
    <location>
        <begin position="308"/>
        <end position="319"/>
    </location>
</feature>
<evidence type="ECO:0000313" key="3">
    <source>
        <dbReference type="EMBL" id="GAB20809.1"/>
    </source>
</evidence>
<reference evidence="3 4" key="1">
    <citation type="submission" date="2011-12" db="EMBL/GenBank/DDBJ databases">
        <title>Whole genome shotgun sequence of Gordonia effusa NBRC 100432.</title>
        <authorList>
            <person name="Yoshida I."/>
            <person name="Takarada H."/>
            <person name="Hosoyama A."/>
            <person name="Tsuchikane K."/>
            <person name="Katsumata H."/>
            <person name="Yamazaki S."/>
            <person name="Fujita N."/>
        </authorList>
    </citation>
    <scope>NUCLEOTIDE SEQUENCE [LARGE SCALE GENOMIC DNA]</scope>
    <source>
        <strain evidence="3 4">NBRC 100432</strain>
    </source>
</reference>
<dbReference type="AlphaFoldDB" id="H0R6V8"/>
<feature type="region of interest" description="Disordered" evidence="1">
    <location>
        <begin position="258"/>
        <end position="338"/>
    </location>
</feature>
<dbReference type="OrthoDB" id="4775409at2"/>
<evidence type="ECO:0008006" key="5">
    <source>
        <dbReference type="Google" id="ProtNLM"/>
    </source>
</evidence>
<evidence type="ECO:0000256" key="2">
    <source>
        <dbReference type="SAM" id="SignalP"/>
    </source>
</evidence>
<keyword evidence="4" id="KW-1185">Reference proteome</keyword>
<accession>H0R6V8</accession>
<protein>
    <recommendedName>
        <fullName evidence="5">Lipoprotein</fullName>
    </recommendedName>
</protein>
<feature type="region of interest" description="Disordered" evidence="1">
    <location>
        <begin position="45"/>
        <end position="73"/>
    </location>
</feature>
<dbReference type="PROSITE" id="PS51257">
    <property type="entry name" value="PROKAR_LIPOPROTEIN"/>
    <property type="match status" value="1"/>
</dbReference>
<feature type="region of interest" description="Disordered" evidence="1">
    <location>
        <begin position="184"/>
        <end position="207"/>
    </location>
</feature>
<feature type="compositionally biased region" description="Polar residues" evidence="1">
    <location>
        <begin position="281"/>
        <end position="298"/>
    </location>
</feature>
<gene>
    <name evidence="3" type="ORF">GOEFS_132_00400</name>
</gene>
<dbReference type="eggNOG" id="ENOG5031EMS">
    <property type="taxonomic scope" value="Bacteria"/>
</dbReference>
<sequence length="338" mass="33744">MKRLLTLLAALCCGALFLAGCGSSDNDTDVASESSSVKKARVVVYGDPSKPDPKVKGWDTSGNPINGGPVGADGSTGNNLTRDYCSANQDPACPAGSFVGPHVKYHSKHGGWDDSGKPVNGGPVGADGSTNNNLTQEYCAKNQDPGCPKGSYVAANAIKDPKGGPGYVKCEGTICTNPNHGAGGDRGSWDADGKPVNGGPAGADGSTGSNLTREYCAKNQNPACPAGSFVAPNAVKDPKGGSGFVKCEGTVCTNPNHGAGGTPGVWDADGQPANGGPSGADGSTGNNLSQDYCATNQDPACPAGSYTADESQGAPPTTDNSDDTGDQSDPTTDDDGPN</sequence>
<organism evidence="3 4">
    <name type="scientific">Gordonia effusa NBRC 100432</name>
    <dbReference type="NCBI Taxonomy" id="1077974"/>
    <lineage>
        <taxon>Bacteria</taxon>
        <taxon>Bacillati</taxon>
        <taxon>Actinomycetota</taxon>
        <taxon>Actinomycetes</taxon>
        <taxon>Mycobacteriales</taxon>
        <taxon>Gordoniaceae</taxon>
        <taxon>Gordonia</taxon>
    </lineage>
</organism>
<dbReference type="Proteomes" id="UP000035034">
    <property type="component" value="Unassembled WGS sequence"/>
</dbReference>
<evidence type="ECO:0000313" key="4">
    <source>
        <dbReference type="Proteomes" id="UP000035034"/>
    </source>
</evidence>
<keyword evidence="2" id="KW-0732">Signal</keyword>
<comment type="caution">
    <text evidence="3">The sequence shown here is derived from an EMBL/GenBank/DDBJ whole genome shotgun (WGS) entry which is preliminary data.</text>
</comment>
<feature type="signal peptide" evidence="2">
    <location>
        <begin position="1"/>
        <end position="18"/>
    </location>
</feature>
<feature type="compositionally biased region" description="Acidic residues" evidence="1">
    <location>
        <begin position="320"/>
        <end position="338"/>
    </location>
</feature>
<evidence type="ECO:0000256" key="1">
    <source>
        <dbReference type="SAM" id="MobiDB-lite"/>
    </source>
</evidence>
<proteinExistence type="predicted"/>
<feature type="region of interest" description="Disordered" evidence="1">
    <location>
        <begin position="109"/>
        <end position="130"/>
    </location>
</feature>
<dbReference type="EMBL" id="BAEH01000132">
    <property type="protein sequence ID" value="GAB20809.1"/>
    <property type="molecule type" value="Genomic_DNA"/>
</dbReference>